<sequence length="102" mass="10894">MLMSLLLAAGAATSVTPGFDAVAQPEAALARRCHPYRHKTSACHAARVAERRNEQAARSKAETARAEQGAVCHRGPRKVARCNKGNQGKGDTVPQTRVRFGS</sequence>
<evidence type="ECO:0000313" key="2">
    <source>
        <dbReference type="EMBL" id="MXO66650.1"/>
    </source>
</evidence>
<organism evidence="2 3">
    <name type="scientific">Altericroceibacterium endophyticum</name>
    <dbReference type="NCBI Taxonomy" id="1808508"/>
    <lineage>
        <taxon>Bacteria</taxon>
        <taxon>Pseudomonadati</taxon>
        <taxon>Pseudomonadota</taxon>
        <taxon>Alphaproteobacteria</taxon>
        <taxon>Sphingomonadales</taxon>
        <taxon>Erythrobacteraceae</taxon>
        <taxon>Altericroceibacterium</taxon>
    </lineage>
</organism>
<comment type="caution">
    <text evidence="2">The sequence shown here is derived from an EMBL/GenBank/DDBJ whole genome shotgun (WGS) entry which is preliminary data.</text>
</comment>
<dbReference type="AlphaFoldDB" id="A0A6I4T9V5"/>
<reference evidence="2 3" key="1">
    <citation type="submission" date="2019-12" db="EMBL/GenBank/DDBJ databases">
        <title>Genomic-based taxomic classification of the family Erythrobacteraceae.</title>
        <authorList>
            <person name="Xu L."/>
        </authorList>
    </citation>
    <scope>NUCLEOTIDE SEQUENCE [LARGE SCALE GENOMIC DNA]</scope>
    <source>
        <strain evidence="2 3">LMG 29518</strain>
    </source>
</reference>
<accession>A0A6I4T9V5</accession>
<keyword evidence="3" id="KW-1185">Reference proteome</keyword>
<dbReference type="EMBL" id="WTYT01000005">
    <property type="protein sequence ID" value="MXO66650.1"/>
    <property type="molecule type" value="Genomic_DNA"/>
</dbReference>
<evidence type="ECO:0000313" key="3">
    <source>
        <dbReference type="Proteomes" id="UP000438476"/>
    </source>
</evidence>
<feature type="region of interest" description="Disordered" evidence="1">
    <location>
        <begin position="79"/>
        <end position="102"/>
    </location>
</feature>
<gene>
    <name evidence="2" type="ORF">GRI91_12860</name>
</gene>
<evidence type="ECO:0000256" key="1">
    <source>
        <dbReference type="SAM" id="MobiDB-lite"/>
    </source>
</evidence>
<dbReference type="Proteomes" id="UP000438476">
    <property type="component" value="Unassembled WGS sequence"/>
</dbReference>
<proteinExistence type="predicted"/>
<protein>
    <submittedName>
        <fullName evidence="2">Uncharacterized protein</fullName>
    </submittedName>
</protein>
<name>A0A6I4T9V5_9SPHN</name>
<dbReference type="RefSeq" id="WP_160737079.1">
    <property type="nucleotide sequence ID" value="NZ_WTYT01000005.1"/>
</dbReference>